<dbReference type="RefSeq" id="WP_135444851.1">
    <property type="nucleotide sequence ID" value="NZ_SRLE01000009.1"/>
</dbReference>
<keyword evidence="1" id="KW-0732">Signal</keyword>
<dbReference type="AlphaFoldDB" id="A0A4Z0LZ90"/>
<dbReference type="EMBL" id="SRLE01000009">
    <property type="protein sequence ID" value="TGD72591.1"/>
    <property type="molecule type" value="Genomic_DNA"/>
</dbReference>
<proteinExistence type="predicted"/>
<organism evidence="2 3">
    <name type="scientific">Mangrovimicrobium sediminis</name>
    <dbReference type="NCBI Taxonomy" id="2562682"/>
    <lineage>
        <taxon>Bacteria</taxon>
        <taxon>Pseudomonadati</taxon>
        <taxon>Pseudomonadota</taxon>
        <taxon>Gammaproteobacteria</taxon>
        <taxon>Cellvibrionales</taxon>
        <taxon>Halieaceae</taxon>
        <taxon>Mangrovimicrobium</taxon>
    </lineage>
</organism>
<protein>
    <recommendedName>
        <fullName evidence="4">VPLPA-CTERM sorting domain-containing protein</fullName>
    </recommendedName>
</protein>
<feature type="signal peptide" evidence="1">
    <location>
        <begin position="1"/>
        <end position="25"/>
    </location>
</feature>
<sequence>MDMFKRLALLGILASCMLWGTFAHAAYDIAGTTADGPDSFTFEVLDTGGGTGMVGLVKLGGPGGEKIRTVDSSLTLVAAFSGNVGAAEDPTLVVPMMELAAGIYTMYIDKLNPAGSGAGYAYRFTGDVIAAVPLPAAAWLFGSAVLGLGAASRRRAEQSLTA</sequence>
<evidence type="ECO:0000313" key="3">
    <source>
        <dbReference type="Proteomes" id="UP000298050"/>
    </source>
</evidence>
<evidence type="ECO:0008006" key="4">
    <source>
        <dbReference type="Google" id="ProtNLM"/>
    </source>
</evidence>
<keyword evidence="3" id="KW-1185">Reference proteome</keyword>
<evidence type="ECO:0000256" key="1">
    <source>
        <dbReference type="SAM" id="SignalP"/>
    </source>
</evidence>
<comment type="caution">
    <text evidence="2">The sequence shown here is derived from an EMBL/GenBank/DDBJ whole genome shotgun (WGS) entry which is preliminary data.</text>
</comment>
<dbReference type="OrthoDB" id="5567186at2"/>
<gene>
    <name evidence="2" type="ORF">E4634_13780</name>
</gene>
<feature type="chain" id="PRO_5021381243" description="VPLPA-CTERM sorting domain-containing protein" evidence="1">
    <location>
        <begin position="26"/>
        <end position="162"/>
    </location>
</feature>
<dbReference type="Proteomes" id="UP000298050">
    <property type="component" value="Unassembled WGS sequence"/>
</dbReference>
<reference evidence="2 3" key="1">
    <citation type="submission" date="2019-04" db="EMBL/GenBank/DDBJ databases">
        <title>Taxonomy of novel Haliea sp. from mangrove soil of West Coast of India.</title>
        <authorList>
            <person name="Verma A."/>
            <person name="Kumar P."/>
            <person name="Krishnamurthi S."/>
        </authorList>
    </citation>
    <scope>NUCLEOTIDE SEQUENCE [LARGE SCALE GENOMIC DNA]</scope>
    <source>
        <strain evidence="2 3">SAOS-164</strain>
    </source>
</reference>
<accession>A0A4Z0LZ90</accession>
<evidence type="ECO:0000313" key="2">
    <source>
        <dbReference type="EMBL" id="TGD72591.1"/>
    </source>
</evidence>
<name>A0A4Z0LZ90_9GAMM</name>